<evidence type="ECO:0000256" key="2">
    <source>
        <dbReference type="ARBA" id="ARBA00022723"/>
    </source>
</evidence>
<feature type="domain" description="HAMP" evidence="7">
    <location>
        <begin position="313"/>
        <end position="366"/>
    </location>
</feature>
<dbReference type="InterPro" id="IPR000700">
    <property type="entry name" value="PAS-assoc_C"/>
</dbReference>
<dbReference type="Gene3D" id="3.30.450.20">
    <property type="entry name" value="PAS domain"/>
    <property type="match status" value="2"/>
</dbReference>
<gene>
    <name evidence="9" type="ORF">GGD90_002189</name>
</gene>
<dbReference type="CDD" id="cd18774">
    <property type="entry name" value="PDC2_HK_sensor"/>
    <property type="match status" value="1"/>
</dbReference>
<dbReference type="InterPro" id="IPR035965">
    <property type="entry name" value="PAS-like_dom_sf"/>
</dbReference>
<evidence type="ECO:0000256" key="4">
    <source>
        <dbReference type="SAM" id="Phobius"/>
    </source>
</evidence>
<dbReference type="Gene3D" id="6.10.340.10">
    <property type="match status" value="1"/>
</dbReference>
<dbReference type="InterPro" id="IPR013656">
    <property type="entry name" value="PAS_4"/>
</dbReference>
<dbReference type="NCBIfam" id="TIGR00229">
    <property type="entry name" value="sensory_box"/>
    <property type="match status" value="1"/>
</dbReference>
<dbReference type="SUPFAM" id="SSF47188">
    <property type="entry name" value="Hemerythrin-like"/>
    <property type="match status" value="1"/>
</dbReference>
<dbReference type="GO" id="GO:0007165">
    <property type="term" value="P:signal transduction"/>
    <property type="evidence" value="ECO:0007669"/>
    <property type="project" value="InterPro"/>
</dbReference>
<dbReference type="InterPro" id="IPR043128">
    <property type="entry name" value="Rev_trsase/Diguanyl_cyclase"/>
</dbReference>
<feature type="transmembrane region" description="Helical" evidence="4">
    <location>
        <begin position="293"/>
        <end position="312"/>
    </location>
</feature>
<dbReference type="GO" id="GO:0016020">
    <property type="term" value="C:membrane"/>
    <property type="evidence" value="ECO:0007669"/>
    <property type="project" value="InterPro"/>
</dbReference>
<dbReference type="CDD" id="cd12914">
    <property type="entry name" value="PDC1_DGC_like"/>
    <property type="match status" value="1"/>
</dbReference>
<dbReference type="PROSITE" id="PS50885">
    <property type="entry name" value="HAMP"/>
    <property type="match status" value="1"/>
</dbReference>
<dbReference type="Pfam" id="PF00990">
    <property type="entry name" value="GGDEF"/>
    <property type="match status" value="1"/>
</dbReference>
<reference evidence="9 10" key="1">
    <citation type="submission" date="2020-08" db="EMBL/GenBank/DDBJ databases">
        <title>Genome sequencing of Purple Non-Sulfur Bacteria from various extreme environments.</title>
        <authorList>
            <person name="Mayer M."/>
        </authorList>
    </citation>
    <scope>NUCLEOTIDE SEQUENCE [LARGE SCALE GENOMIC DNA]</scope>
    <source>
        <strain evidence="9 10">2761</strain>
    </source>
</reference>
<dbReference type="CDD" id="cd12107">
    <property type="entry name" value="Hemerythrin"/>
    <property type="match status" value="1"/>
</dbReference>
<evidence type="ECO:0000259" key="5">
    <source>
        <dbReference type="PROSITE" id="PS50112"/>
    </source>
</evidence>
<dbReference type="InterPro" id="IPR012312">
    <property type="entry name" value="Hemerythrin-like"/>
</dbReference>
<feature type="domain" description="GGDEF" evidence="8">
    <location>
        <begin position="529"/>
        <end position="673"/>
    </location>
</feature>
<dbReference type="CDD" id="cd01949">
    <property type="entry name" value="GGDEF"/>
    <property type="match status" value="1"/>
</dbReference>
<dbReference type="PANTHER" id="PTHR46663:SF3">
    <property type="entry name" value="SLL0267 PROTEIN"/>
    <property type="match status" value="1"/>
</dbReference>
<dbReference type="GO" id="GO:0003824">
    <property type="term" value="F:catalytic activity"/>
    <property type="evidence" value="ECO:0007669"/>
    <property type="project" value="UniProtKB-ARBA"/>
</dbReference>
<dbReference type="Gene3D" id="3.30.70.270">
    <property type="match status" value="1"/>
</dbReference>
<evidence type="ECO:0000256" key="1">
    <source>
        <dbReference type="ARBA" id="ARBA00010587"/>
    </source>
</evidence>
<evidence type="ECO:0000259" key="8">
    <source>
        <dbReference type="PROSITE" id="PS50887"/>
    </source>
</evidence>
<dbReference type="EMBL" id="JACIGE010000007">
    <property type="protein sequence ID" value="MBB4247804.1"/>
    <property type="molecule type" value="Genomic_DNA"/>
</dbReference>
<keyword evidence="4" id="KW-0812">Transmembrane</keyword>
<name>A0A840G0R9_RHOTE</name>
<dbReference type="PROSITE" id="PS50887">
    <property type="entry name" value="GGDEF"/>
    <property type="match status" value="1"/>
</dbReference>
<evidence type="ECO:0000313" key="10">
    <source>
        <dbReference type="Proteomes" id="UP000587070"/>
    </source>
</evidence>
<keyword evidence="10" id="KW-1185">Reference proteome</keyword>
<dbReference type="InterPro" id="IPR003660">
    <property type="entry name" value="HAMP_dom"/>
</dbReference>
<comment type="caution">
    <text evidence="9">The sequence shown here is derived from an EMBL/GenBank/DDBJ whole genome shotgun (WGS) entry which is preliminary data.</text>
</comment>
<dbReference type="InterPro" id="IPR012827">
    <property type="entry name" value="Hemerythrin_metal-bd"/>
</dbReference>
<dbReference type="SMART" id="SM00091">
    <property type="entry name" value="PAS"/>
    <property type="match status" value="1"/>
</dbReference>
<accession>A0A840G0R9</accession>
<dbReference type="CDD" id="cd00130">
    <property type="entry name" value="PAS"/>
    <property type="match status" value="1"/>
</dbReference>
<feature type="transmembrane region" description="Helical" evidence="4">
    <location>
        <begin position="15"/>
        <end position="34"/>
    </location>
</feature>
<dbReference type="Proteomes" id="UP000587070">
    <property type="component" value="Unassembled WGS sequence"/>
</dbReference>
<organism evidence="9 10">
    <name type="scientific">Rhodocyclus tenuis</name>
    <name type="common">Rhodospirillum tenue</name>
    <dbReference type="NCBI Taxonomy" id="1066"/>
    <lineage>
        <taxon>Bacteria</taxon>
        <taxon>Pseudomonadati</taxon>
        <taxon>Pseudomonadota</taxon>
        <taxon>Betaproteobacteria</taxon>
        <taxon>Rhodocyclales</taxon>
        <taxon>Rhodocyclaceae</taxon>
        <taxon>Rhodocyclus</taxon>
    </lineage>
</organism>
<dbReference type="NCBIfam" id="TIGR02481">
    <property type="entry name" value="hemeryth_dom"/>
    <property type="match status" value="1"/>
</dbReference>
<feature type="domain" description="PAS" evidence="5">
    <location>
        <begin position="371"/>
        <end position="441"/>
    </location>
</feature>
<proteinExistence type="inferred from homology"/>
<comment type="similarity">
    <text evidence="1">Belongs to the hemerythrin family.</text>
</comment>
<sequence length="819" mass="89466">MTIDIMRRASLKTKVTVFTLGIFVLGIWTLSFYASRVLREDMERGLGLQQFAAVSFVARAINESLDERLRALESVAKKIPPATLADKAALQAFLDSQSVLQMLFSGGVFVTRLDGTAVAELPRSNGRIGSNFLDRETVSAALKEGRSSIGPPVIGKLQPTPVFGGAVPIRDVFGDVNGALVGVISLQNAAFLDHLTEIRYGEGGGFFLVARKERLIVTASNKDRIMRTLSPPGAVPAIDRFIDGYEGTQIYVNPFGVEVIASARRLTAVDWGVSVSIPTAEAFAPIRDMQLRLLIATVFLTLLAGVLTWWMLKRQFSPLLSTAKMLAHLSATEQTPKALPIVSEDEIGELIAGFNTLLADIAQRKNALRTSEQRLFTILESVDAFIYLKDKDGRYLFANRRVRDLFGASMEEIVGKGDEHFFSADAVAGIRANDAQVLRDGVTLRSEETSTSLESGGESTYLSVKLPLRNEAGEIYALCGISTDITARKTLEDQVRQLAFYDVLTSLPNRRLLEDRLQRAVAASRRSGALGALMFVDLDNFKPLNDRYGHELGDLLLIEVARRLLACVREVDTVARFGGDEFVLMLNQLAADPAAARAQAAGIAEKVRAAVSAPYLLKLGQTETLVEHRCTASIGVALFDGREADREGVLKRADKAMYQAKERGRNLVCFDESPLASARRGDAPGNLVQLVWHPAYESGNAVIDAQHRALIDEVNNLLAAIIAGPTHDAVAALIDALLESAARHFADEEAIIAAAGFPGAEEHAALHRQFLEGSSRLVDSFRAGKLGLGELFQYLAHEVIARHMFQADREFFKYLAERR</sequence>
<dbReference type="InterPro" id="IPR029787">
    <property type="entry name" value="Nucleotide_cyclase"/>
</dbReference>
<dbReference type="NCBIfam" id="TIGR00254">
    <property type="entry name" value="GGDEF"/>
    <property type="match status" value="1"/>
</dbReference>
<dbReference type="SUPFAM" id="SSF55073">
    <property type="entry name" value="Nucleotide cyclase"/>
    <property type="match status" value="1"/>
</dbReference>
<dbReference type="SMART" id="SM00267">
    <property type="entry name" value="GGDEF"/>
    <property type="match status" value="1"/>
</dbReference>
<evidence type="ECO:0000313" key="9">
    <source>
        <dbReference type="EMBL" id="MBB4247804.1"/>
    </source>
</evidence>
<dbReference type="Gene3D" id="1.20.120.50">
    <property type="entry name" value="Hemerythrin-like"/>
    <property type="match status" value="1"/>
</dbReference>
<dbReference type="PROSITE" id="PS50112">
    <property type="entry name" value="PAS"/>
    <property type="match status" value="1"/>
</dbReference>
<dbReference type="PANTHER" id="PTHR46663">
    <property type="entry name" value="DIGUANYLATE CYCLASE DGCT-RELATED"/>
    <property type="match status" value="1"/>
</dbReference>
<dbReference type="InterPro" id="IPR000160">
    <property type="entry name" value="GGDEF_dom"/>
</dbReference>
<dbReference type="GO" id="GO:0046872">
    <property type="term" value="F:metal ion binding"/>
    <property type="evidence" value="ECO:0007669"/>
    <property type="project" value="UniProtKB-KW"/>
</dbReference>
<keyword evidence="2" id="KW-0479">Metal-binding</keyword>
<keyword evidence="3" id="KW-0408">Iron</keyword>
<dbReference type="FunFam" id="3.30.70.270:FF:000001">
    <property type="entry name" value="Diguanylate cyclase domain protein"/>
    <property type="match status" value="1"/>
</dbReference>
<keyword evidence="4" id="KW-1133">Transmembrane helix</keyword>
<dbReference type="Pfam" id="PF08448">
    <property type="entry name" value="PAS_4"/>
    <property type="match status" value="1"/>
</dbReference>
<dbReference type="RefSeq" id="WP_184415111.1">
    <property type="nucleotide sequence ID" value="NZ_JACIGE010000007.1"/>
</dbReference>
<feature type="domain" description="PAC" evidence="6">
    <location>
        <begin position="445"/>
        <end position="497"/>
    </location>
</feature>
<dbReference type="InterPro" id="IPR052163">
    <property type="entry name" value="DGC-Regulatory_Protein"/>
</dbReference>
<dbReference type="InterPro" id="IPR000014">
    <property type="entry name" value="PAS"/>
</dbReference>
<dbReference type="SUPFAM" id="SSF55785">
    <property type="entry name" value="PYP-like sensor domain (PAS domain)"/>
    <property type="match status" value="1"/>
</dbReference>
<dbReference type="AlphaFoldDB" id="A0A840G0R9"/>
<evidence type="ECO:0000259" key="6">
    <source>
        <dbReference type="PROSITE" id="PS50113"/>
    </source>
</evidence>
<dbReference type="Pfam" id="PF01814">
    <property type="entry name" value="Hemerythrin"/>
    <property type="match status" value="1"/>
</dbReference>
<dbReference type="InterPro" id="IPR035938">
    <property type="entry name" value="Hemerythrin-like_sf"/>
</dbReference>
<evidence type="ECO:0000256" key="3">
    <source>
        <dbReference type="ARBA" id="ARBA00023004"/>
    </source>
</evidence>
<evidence type="ECO:0000259" key="7">
    <source>
        <dbReference type="PROSITE" id="PS50885"/>
    </source>
</evidence>
<dbReference type="PROSITE" id="PS50113">
    <property type="entry name" value="PAC"/>
    <property type="match status" value="1"/>
</dbReference>
<keyword evidence="4" id="KW-0472">Membrane</keyword>
<protein>
    <submittedName>
        <fullName evidence="9">Diguanylate cyclase (GGDEF)-like protein/hemerythrin-like metal-binding protein/PAS domain S-box-containing protein</fullName>
    </submittedName>
</protein>